<comment type="caution">
    <text evidence="1">The sequence shown here is derived from an EMBL/GenBank/DDBJ whole genome shotgun (WGS) entry which is preliminary data.</text>
</comment>
<gene>
    <name evidence="1" type="ORF">RHMOL_Rhmol01G0062900</name>
</gene>
<reference evidence="1" key="1">
    <citation type="submission" date="2022-02" db="EMBL/GenBank/DDBJ databases">
        <title>Plant Genome Project.</title>
        <authorList>
            <person name="Zhang R.-G."/>
        </authorList>
    </citation>
    <scope>NUCLEOTIDE SEQUENCE</scope>
    <source>
        <strain evidence="1">AT1</strain>
    </source>
</reference>
<name>A0ACC0Q1W3_RHOML</name>
<dbReference type="Proteomes" id="UP001062846">
    <property type="component" value="Chromosome 1"/>
</dbReference>
<evidence type="ECO:0000313" key="2">
    <source>
        <dbReference type="Proteomes" id="UP001062846"/>
    </source>
</evidence>
<accession>A0ACC0Q1W3</accession>
<sequence>MDPLGFLFQFLLYFLQYQVSASPSSPLASSAHPLCRHDQRSALLRFKHMLTINSNASLGCGVSAKPKTNSWNKEGNATDCCSWDGVTCDALTGHVIGLDLSCSQLYGTIHPYSSLFQLSHLQRLNLAWNSFIPAYIPPSFGNLTSLTHLNLSASFGVGLLFPIPFEISHLSKLTSLDLSLLYLRIEPLNFKILLKNLTQLQELVLVGLRISSGLPDSMANLTSLTALDLSWTELQGNLPESVFHLPNLQRLLLRGNIDLDINLPKSIWRSGSSLRELDLSSTNLSGELPDSIGHLKSLNSLIISNCKLRGSIPKSLANLIQIRKVDLSVNDLNGEVPYTFSNLKQLTELYLSSNKLKGRFPLWVANSKQLVALDISYNQLEGPIPSNLSGLQNLRSLGLSSNSFSGVIPPWLFTLPSLEVVGLSSNRLTGQIPKFQHHLPLDSIYLSDNKLHGPIPKSFSTLVNLTRLFLASNDLSGVVDLQILKNVEVLDLSNTNLSVVARSHVNNTLPNLRYFKMSSCNIEAFPHFLRASENLEVLDLSQNRIHGQVPNWVGFFGKASLEYLNLSHNFLTNMQQLPWEGLKALDLRSNLLHGPLPIPPPLIQYFFISNNSLNGEIPSLICNARSLEIVDLSHNKLSGAVPQCMGNFSSVLSVLNLRSNGLTGTLPLAFAKPNYLRSLDLSGNQLEGPLPRSLADCTSLEVLNVGNNRINDTFPNWLETLPQLQLTGRIPSQLTSLTFLAFLNLSWNRLHGPIPRGQQFNTFENVSYVGNSGLCGLPLSKECEDNNRTKVQPAVLEQEEDDSAIDAFFWKIVVIGYGCGMTLGLFLGSLMFLIGRPKFFVRLAEREMPKKVIRLRRMVTDTMARRK</sequence>
<organism evidence="1 2">
    <name type="scientific">Rhododendron molle</name>
    <name type="common">Chinese azalea</name>
    <name type="synonym">Azalea mollis</name>
    <dbReference type="NCBI Taxonomy" id="49168"/>
    <lineage>
        <taxon>Eukaryota</taxon>
        <taxon>Viridiplantae</taxon>
        <taxon>Streptophyta</taxon>
        <taxon>Embryophyta</taxon>
        <taxon>Tracheophyta</taxon>
        <taxon>Spermatophyta</taxon>
        <taxon>Magnoliopsida</taxon>
        <taxon>eudicotyledons</taxon>
        <taxon>Gunneridae</taxon>
        <taxon>Pentapetalae</taxon>
        <taxon>asterids</taxon>
        <taxon>Ericales</taxon>
        <taxon>Ericaceae</taxon>
        <taxon>Ericoideae</taxon>
        <taxon>Rhodoreae</taxon>
        <taxon>Rhododendron</taxon>
    </lineage>
</organism>
<keyword evidence="2" id="KW-1185">Reference proteome</keyword>
<evidence type="ECO:0000313" key="1">
    <source>
        <dbReference type="EMBL" id="KAI8570773.1"/>
    </source>
</evidence>
<protein>
    <submittedName>
        <fullName evidence="1">Uncharacterized protein</fullName>
    </submittedName>
</protein>
<proteinExistence type="predicted"/>
<dbReference type="EMBL" id="CM046388">
    <property type="protein sequence ID" value="KAI8570773.1"/>
    <property type="molecule type" value="Genomic_DNA"/>
</dbReference>